<protein>
    <submittedName>
        <fullName evidence="2">CDP-alcohol phosphatidyltransferase</fullName>
    </submittedName>
</protein>
<dbReference type="Pfam" id="PF01066">
    <property type="entry name" value="CDP-OH_P_transf"/>
    <property type="match status" value="1"/>
</dbReference>
<sequence>MPSGTSKEDYLASLKSIETENKIDRVFYRKVGYKIAVALVPTGVSPNTVTIISILIGVLCGPMIYFSSENYIWGLFGIAFLVIANILDCVDGQLSRLTGKKSNIGRILDGIAGDLWFFSIYVGISMRLVAEHNTSIFYIFAALSLVSHLSQAALTDYYKTLHLLFISPEKGAEFDDIESINKKYNDMEPGLNKLFFWFYKYYTTAQMAATPKLQKMVETVRRKFKGFRLPEEESLRFRKGSMIVMKLIDLLTFNGRSIVLFIAILLQQLWIYLAYEIVVLNIVLFTSRLQHETLCEFYTEYIENKYENERD</sequence>
<evidence type="ECO:0000313" key="2">
    <source>
        <dbReference type="EMBL" id="KGN92681.1"/>
    </source>
</evidence>
<feature type="transmembrane region" description="Helical" evidence="1">
    <location>
        <begin position="71"/>
        <end position="90"/>
    </location>
</feature>
<dbReference type="Proteomes" id="UP000030101">
    <property type="component" value="Unassembled WGS sequence"/>
</dbReference>
<keyword evidence="3" id="KW-1185">Reference proteome</keyword>
<feature type="transmembrane region" description="Helical" evidence="1">
    <location>
        <begin position="136"/>
        <end position="154"/>
    </location>
</feature>
<keyword evidence="1" id="KW-1133">Transmembrane helix</keyword>
<accession>A0ABR4XLS5</accession>
<gene>
    <name evidence="2" type="ORF">HQ43_04080</name>
</gene>
<name>A0ABR4XLS5_9PORP</name>
<feature type="transmembrane region" description="Helical" evidence="1">
    <location>
        <begin position="269"/>
        <end position="287"/>
    </location>
</feature>
<dbReference type="InterPro" id="IPR043130">
    <property type="entry name" value="CDP-OH_PTrfase_TM_dom"/>
</dbReference>
<evidence type="ECO:0000256" key="1">
    <source>
        <dbReference type="SAM" id="Phobius"/>
    </source>
</evidence>
<keyword evidence="1" id="KW-0812">Transmembrane</keyword>
<feature type="transmembrane region" description="Helical" evidence="1">
    <location>
        <begin position="111"/>
        <end position="130"/>
    </location>
</feature>
<feature type="transmembrane region" description="Helical" evidence="1">
    <location>
        <begin position="35"/>
        <end position="65"/>
    </location>
</feature>
<reference evidence="2 3" key="1">
    <citation type="submission" date="2014-08" db="EMBL/GenBank/DDBJ databases">
        <title>Porphyromonas canoris strain:OH2762 Genome sequencing.</title>
        <authorList>
            <person name="Wallis C."/>
            <person name="Deusch O."/>
            <person name="O'Flynn C."/>
            <person name="Davis I."/>
            <person name="Jospin G."/>
            <person name="Darling A.E."/>
            <person name="Coil D.A."/>
            <person name="Alexiev A."/>
            <person name="Horsfall A."/>
            <person name="Kirkwood N."/>
            <person name="Harris S."/>
            <person name="Eisen J.A."/>
        </authorList>
    </citation>
    <scope>NUCLEOTIDE SEQUENCE [LARGE SCALE GENOMIC DNA]</scope>
    <source>
        <strain evidence="3">COT-108 OH2762</strain>
    </source>
</reference>
<dbReference type="InterPro" id="IPR000462">
    <property type="entry name" value="CDP-OH_P_trans"/>
</dbReference>
<dbReference type="Gene3D" id="1.20.120.1760">
    <property type="match status" value="1"/>
</dbReference>
<proteinExistence type="predicted"/>
<evidence type="ECO:0000313" key="3">
    <source>
        <dbReference type="Proteomes" id="UP000030101"/>
    </source>
</evidence>
<organism evidence="2 3">
    <name type="scientific">Porphyromonas canoris</name>
    <dbReference type="NCBI Taxonomy" id="36875"/>
    <lineage>
        <taxon>Bacteria</taxon>
        <taxon>Pseudomonadati</taxon>
        <taxon>Bacteroidota</taxon>
        <taxon>Bacteroidia</taxon>
        <taxon>Bacteroidales</taxon>
        <taxon>Porphyromonadaceae</taxon>
        <taxon>Porphyromonas</taxon>
    </lineage>
</organism>
<dbReference type="EMBL" id="JQZV01000008">
    <property type="protein sequence ID" value="KGN92681.1"/>
    <property type="molecule type" value="Genomic_DNA"/>
</dbReference>
<comment type="caution">
    <text evidence="2">The sequence shown here is derived from an EMBL/GenBank/DDBJ whole genome shotgun (WGS) entry which is preliminary data.</text>
</comment>
<keyword evidence="1" id="KW-0472">Membrane</keyword>